<dbReference type="eggNOG" id="COG0300">
    <property type="taxonomic scope" value="Bacteria"/>
</dbReference>
<dbReference type="AlphaFoldDB" id="A0A0H4WQA3"/>
<dbReference type="PANTHER" id="PTHR43976">
    <property type="entry name" value="SHORT CHAIN DEHYDROGENASE"/>
    <property type="match status" value="1"/>
</dbReference>
<reference evidence="5 6" key="1">
    <citation type="journal article" date="2016" name="PLoS ONE">
        <title>Complete Genome Sequence and Comparative Genomics of a Novel Myxobacterium Myxococcus hansupus.</title>
        <authorList>
            <person name="Sharma G."/>
            <person name="Narwani T."/>
            <person name="Subramanian S."/>
        </authorList>
    </citation>
    <scope>NUCLEOTIDE SEQUENCE [LARGE SCALE GENOMIC DNA]</scope>
    <source>
        <strain evidence="6">mixupus</strain>
    </source>
</reference>
<dbReference type="PRINTS" id="PR00080">
    <property type="entry name" value="SDRFAMILY"/>
</dbReference>
<dbReference type="SUPFAM" id="SSF51735">
    <property type="entry name" value="NAD(P)-binding Rossmann-fold domains"/>
    <property type="match status" value="1"/>
</dbReference>
<sequence>MSKSRRKVVFITGASSGIGQACAELLGASGHTVHGTSRHPRANGAHHRMTVLDVTDEASVQRAVASVLAAEGRLDVVVNCAGFVLAGAVEDVSVEEAQRQMDTNFFGVLRVCRAVLPAMRAQRSGLIVNISSMGGAAGLPFQGLYSASKFALEGMTESLRQEVAAFGIEATLLQPGDVRTNVRQYRERARQSGPGSAYKEAFERVMNVVESGEGAGIAPEQVARKVLSLVERERVDVRYSVGHLAQRAALVSKRLLPARTFEHIVMALHGLSRR</sequence>
<dbReference type="Pfam" id="PF00106">
    <property type="entry name" value="adh_short"/>
    <property type="match status" value="1"/>
</dbReference>
<proteinExistence type="inferred from homology"/>
<dbReference type="InterPro" id="IPR036291">
    <property type="entry name" value="NAD(P)-bd_dom_sf"/>
</dbReference>
<dbReference type="GO" id="GO:0016491">
    <property type="term" value="F:oxidoreductase activity"/>
    <property type="evidence" value="ECO:0007669"/>
    <property type="project" value="UniProtKB-KW"/>
</dbReference>
<dbReference type="PROSITE" id="PS00061">
    <property type="entry name" value="ADH_SHORT"/>
    <property type="match status" value="1"/>
</dbReference>
<evidence type="ECO:0000313" key="6">
    <source>
        <dbReference type="Proteomes" id="UP000009026"/>
    </source>
</evidence>
<dbReference type="Gene3D" id="3.40.50.720">
    <property type="entry name" value="NAD(P)-binding Rossmann-like Domain"/>
    <property type="match status" value="1"/>
</dbReference>
<protein>
    <submittedName>
        <fullName evidence="5">3-oxoacyl-[acyl-carrier protein] reductase</fullName>
    </submittedName>
</protein>
<dbReference type="OrthoDB" id="5354363at2"/>
<organism evidence="5 6">
    <name type="scientific">Pseudomyxococcus hansupus</name>
    <dbReference type="NCBI Taxonomy" id="1297742"/>
    <lineage>
        <taxon>Bacteria</taxon>
        <taxon>Pseudomonadati</taxon>
        <taxon>Myxococcota</taxon>
        <taxon>Myxococcia</taxon>
        <taxon>Myxococcales</taxon>
        <taxon>Cystobacterineae</taxon>
        <taxon>Myxococcaceae</taxon>
        <taxon>Pseudomyxococcus</taxon>
    </lineage>
</organism>
<keyword evidence="6" id="KW-1185">Reference proteome</keyword>
<comment type="similarity">
    <text evidence="1 3">Belongs to the short-chain dehydrogenases/reductases (SDR) family.</text>
</comment>
<evidence type="ECO:0000256" key="3">
    <source>
        <dbReference type="RuleBase" id="RU000363"/>
    </source>
</evidence>
<name>A0A0H4WQA3_9BACT</name>
<evidence type="ECO:0000256" key="1">
    <source>
        <dbReference type="ARBA" id="ARBA00006484"/>
    </source>
</evidence>
<dbReference type="STRING" id="1297742.A176_000690"/>
<dbReference type="PATRIC" id="fig|1297742.4.peg.702"/>
<accession>A0A0H4WQA3</accession>
<dbReference type="Proteomes" id="UP000009026">
    <property type="component" value="Chromosome"/>
</dbReference>
<gene>
    <name evidence="5" type="ORF">A176_000690</name>
</gene>
<evidence type="ECO:0000256" key="2">
    <source>
        <dbReference type="ARBA" id="ARBA00023002"/>
    </source>
</evidence>
<keyword evidence="2" id="KW-0560">Oxidoreductase</keyword>
<feature type="domain" description="Ketoreductase" evidence="4">
    <location>
        <begin position="7"/>
        <end position="171"/>
    </location>
</feature>
<dbReference type="KEGG" id="mym:A176_000690"/>
<dbReference type="SMART" id="SM00822">
    <property type="entry name" value="PKS_KR"/>
    <property type="match status" value="1"/>
</dbReference>
<dbReference type="InterPro" id="IPR020904">
    <property type="entry name" value="Sc_DH/Rdtase_CS"/>
</dbReference>
<evidence type="ECO:0000313" key="5">
    <source>
        <dbReference type="EMBL" id="AKQ63778.1"/>
    </source>
</evidence>
<dbReference type="PROSITE" id="PS51257">
    <property type="entry name" value="PROKAR_LIPOPROTEIN"/>
    <property type="match status" value="1"/>
</dbReference>
<dbReference type="InterPro" id="IPR002347">
    <property type="entry name" value="SDR_fam"/>
</dbReference>
<dbReference type="RefSeq" id="WP_002636777.1">
    <property type="nucleotide sequence ID" value="NZ_CP012109.1"/>
</dbReference>
<dbReference type="EMBL" id="CP012109">
    <property type="protein sequence ID" value="AKQ63778.1"/>
    <property type="molecule type" value="Genomic_DNA"/>
</dbReference>
<dbReference type="InterPro" id="IPR057326">
    <property type="entry name" value="KR_dom"/>
</dbReference>
<dbReference type="CDD" id="cd05374">
    <property type="entry name" value="17beta-HSD-like_SDR_c"/>
    <property type="match status" value="1"/>
</dbReference>
<dbReference type="PANTHER" id="PTHR43976:SF16">
    <property type="entry name" value="SHORT-CHAIN DEHYDROGENASE_REDUCTASE FAMILY PROTEIN"/>
    <property type="match status" value="1"/>
</dbReference>
<dbReference type="PRINTS" id="PR00081">
    <property type="entry name" value="GDHRDH"/>
</dbReference>
<evidence type="ECO:0000259" key="4">
    <source>
        <dbReference type="SMART" id="SM00822"/>
    </source>
</evidence>
<dbReference type="InterPro" id="IPR051911">
    <property type="entry name" value="SDR_oxidoreductase"/>
</dbReference>